<keyword evidence="6" id="KW-1185">Reference proteome</keyword>
<feature type="repeat" description="TPR" evidence="3">
    <location>
        <begin position="209"/>
        <end position="242"/>
    </location>
</feature>
<keyword evidence="1" id="KW-0677">Repeat</keyword>
<feature type="repeat" description="TPR" evidence="3">
    <location>
        <begin position="175"/>
        <end position="208"/>
    </location>
</feature>
<organism evidence="5 6">
    <name type="scientific">Thermotomaculum hydrothermale</name>
    <dbReference type="NCBI Taxonomy" id="981385"/>
    <lineage>
        <taxon>Bacteria</taxon>
        <taxon>Pseudomonadati</taxon>
        <taxon>Acidobacteriota</taxon>
        <taxon>Holophagae</taxon>
        <taxon>Thermotomaculales</taxon>
        <taxon>Thermotomaculaceae</taxon>
        <taxon>Thermotomaculum</taxon>
    </lineage>
</organism>
<feature type="repeat" description="TPR" evidence="3">
    <location>
        <begin position="544"/>
        <end position="577"/>
    </location>
</feature>
<evidence type="ECO:0008006" key="7">
    <source>
        <dbReference type="Google" id="ProtNLM"/>
    </source>
</evidence>
<reference evidence="5 6" key="1">
    <citation type="journal article" date="2012" name="Extremophiles">
        <title>Thermotomaculum hydrothermale gen. nov., sp. nov., a novel heterotrophic thermophile within the phylum Acidobacteria from a deep-sea hydrothermal vent chimney in the Southern Okinawa Trough.</title>
        <authorList>
            <person name="Izumi H."/>
            <person name="Nunoura T."/>
            <person name="Miyazaki M."/>
            <person name="Mino S."/>
            <person name="Toki T."/>
            <person name="Takai K."/>
            <person name="Sako Y."/>
            <person name="Sawabe T."/>
            <person name="Nakagawa S."/>
        </authorList>
    </citation>
    <scope>NUCLEOTIDE SEQUENCE [LARGE SCALE GENOMIC DNA]</scope>
    <source>
        <strain evidence="5 6">AC55</strain>
    </source>
</reference>
<dbReference type="PROSITE" id="PS50293">
    <property type="entry name" value="TPR_REGION"/>
    <property type="match status" value="1"/>
</dbReference>
<dbReference type="PROSITE" id="PS50005">
    <property type="entry name" value="TPR"/>
    <property type="match status" value="6"/>
</dbReference>
<dbReference type="SMART" id="SM00028">
    <property type="entry name" value="TPR"/>
    <property type="match status" value="10"/>
</dbReference>
<evidence type="ECO:0000256" key="1">
    <source>
        <dbReference type="ARBA" id="ARBA00022737"/>
    </source>
</evidence>
<dbReference type="AlphaFoldDB" id="A0A7R6SXQ1"/>
<feature type="coiled-coil region" evidence="4">
    <location>
        <begin position="48"/>
        <end position="82"/>
    </location>
</feature>
<dbReference type="SUPFAM" id="SSF81901">
    <property type="entry name" value="HCP-like"/>
    <property type="match status" value="2"/>
</dbReference>
<dbReference type="PANTHER" id="PTHR44186:SF1">
    <property type="entry name" value="BARDET-BIEDL SYNDROME 4 PROTEIN"/>
    <property type="match status" value="1"/>
</dbReference>
<dbReference type="Gene3D" id="1.25.40.10">
    <property type="entry name" value="Tetratricopeptide repeat domain"/>
    <property type="match status" value="3"/>
</dbReference>
<gene>
    <name evidence="5" type="ORF">TTHT_0444</name>
</gene>
<keyword evidence="4" id="KW-0175">Coiled coil</keyword>
<evidence type="ECO:0000256" key="2">
    <source>
        <dbReference type="ARBA" id="ARBA00022803"/>
    </source>
</evidence>
<keyword evidence="2 3" id="KW-0802">TPR repeat</keyword>
<dbReference type="InterPro" id="IPR011990">
    <property type="entry name" value="TPR-like_helical_dom_sf"/>
</dbReference>
<dbReference type="InterPro" id="IPR013105">
    <property type="entry name" value="TPR_2"/>
</dbReference>
<feature type="repeat" description="TPR" evidence="3">
    <location>
        <begin position="310"/>
        <end position="343"/>
    </location>
</feature>
<evidence type="ECO:0000256" key="4">
    <source>
        <dbReference type="SAM" id="Coils"/>
    </source>
</evidence>
<dbReference type="Pfam" id="PF07719">
    <property type="entry name" value="TPR_2"/>
    <property type="match status" value="1"/>
</dbReference>
<dbReference type="Proteomes" id="UP000595564">
    <property type="component" value="Chromosome"/>
</dbReference>
<feature type="coiled-coil region" evidence="4">
    <location>
        <begin position="115"/>
        <end position="151"/>
    </location>
</feature>
<evidence type="ECO:0000313" key="6">
    <source>
        <dbReference type="Proteomes" id="UP000595564"/>
    </source>
</evidence>
<dbReference type="PANTHER" id="PTHR44186">
    <property type="match status" value="1"/>
</dbReference>
<evidence type="ECO:0000256" key="3">
    <source>
        <dbReference type="PROSITE-ProRule" id="PRU00339"/>
    </source>
</evidence>
<dbReference type="EMBL" id="AP017470">
    <property type="protein sequence ID" value="BBB32039.1"/>
    <property type="molecule type" value="Genomic_DNA"/>
</dbReference>
<proteinExistence type="predicted"/>
<sequence length="587" mass="68608">MICHKCGFLNPDNTKICLSCGAKLITNINPKFGDLSEFDNNNLVTQLISKFEENFSNIFDELERLNKRTEKLESQIMELRSGLFTLVDLLSEKDLIKREKFSHIWENNILLHIAMEEERDKFLSLKDEILLMEENSKKEKLESTLNKVESYYNTGNSEKALEELEKASKKHKKNYKLHLFLGQIYYLKKDYSKSIEHLFKSFALQPEDYETNLYLGIALNEIGQPDKAQEFLLKAIDLNPNDYLPFFTLGTIYFFEENYKLAELFLTQAMEIEKRPETMFFLGLIYKAQNKKKKAEKFLKEVIEMEPDFEDAYYYLGLIYLELNWNNKAKKMFEKVLSLNPARFELNAFKTGKNYDFEGIQLNEEVKKITRKCEKLIEEGKDEHAIECYRQILDEMPENPEILLKLSTLYIEKGDTERGIETASILLNKNVNENTLLHAYNIIHTALLIDGKIKEAYEIMSKFLSKAKDNFSKSFVYTTLAFDLIDLNEIDKAIEYAKSGLKIAPRDLRHIALDALGWANYKKGRFKKALELLNESISIEPNNYSAIYHLGMTYLTLKKKSKAKKTFLKLLKLKDSENEIIPHIENE</sequence>
<feature type="repeat" description="TPR" evidence="3">
    <location>
        <begin position="276"/>
        <end position="309"/>
    </location>
</feature>
<dbReference type="Pfam" id="PF13432">
    <property type="entry name" value="TPR_16"/>
    <property type="match status" value="1"/>
</dbReference>
<dbReference type="Pfam" id="PF13181">
    <property type="entry name" value="TPR_8"/>
    <property type="match status" value="4"/>
</dbReference>
<evidence type="ECO:0000313" key="5">
    <source>
        <dbReference type="EMBL" id="BBB32039.1"/>
    </source>
</evidence>
<accession>A0A7R6SXQ1</accession>
<dbReference type="RefSeq" id="WP_201328378.1">
    <property type="nucleotide sequence ID" value="NZ_AP017470.1"/>
</dbReference>
<feature type="repeat" description="TPR" evidence="3">
    <location>
        <begin position="510"/>
        <end position="543"/>
    </location>
</feature>
<name>A0A7R6SXQ1_9BACT</name>
<dbReference type="Pfam" id="PF14559">
    <property type="entry name" value="TPR_19"/>
    <property type="match status" value="1"/>
</dbReference>
<dbReference type="KEGG" id="thyd:TTHT_0444"/>
<dbReference type="InterPro" id="IPR019734">
    <property type="entry name" value="TPR_rpt"/>
</dbReference>
<protein>
    <recommendedName>
        <fullName evidence="7">Tetratricopeptide repeat protein</fullName>
    </recommendedName>
</protein>